<dbReference type="AlphaFoldDB" id="A0A439CQA3"/>
<dbReference type="PANTHER" id="PTHR48100:SF54">
    <property type="entry name" value="PHOSPHATASE SPAC5H10.03-RELATED"/>
    <property type="match status" value="1"/>
</dbReference>
<sequence>MAPVIHLVRHAQGYHNLSRENQWIRDPDLTELGKAQCAELCKKFPYHDKITHLVASPIRRTLFTCQLSFA</sequence>
<dbReference type="InterPro" id="IPR050275">
    <property type="entry name" value="PGM_Phosphatase"/>
</dbReference>
<dbReference type="InterPro" id="IPR013078">
    <property type="entry name" value="His_Pase_superF_clade-1"/>
</dbReference>
<gene>
    <name evidence="1" type="ORF">EKO27_g10755</name>
</gene>
<dbReference type="GO" id="GO:0016791">
    <property type="term" value="F:phosphatase activity"/>
    <property type="evidence" value="ECO:0007669"/>
    <property type="project" value="TreeGrafter"/>
</dbReference>
<reference evidence="1 2" key="1">
    <citation type="submission" date="2018-12" db="EMBL/GenBank/DDBJ databases">
        <title>Draft genome sequence of Xylaria grammica IHI A82.</title>
        <authorList>
            <person name="Buettner E."/>
            <person name="Kellner H."/>
        </authorList>
    </citation>
    <scope>NUCLEOTIDE SEQUENCE [LARGE SCALE GENOMIC DNA]</scope>
    <source>
        <strain evidence="1 2">IHI A82</strain>
    </source>
</reference>
<evidence type="ECO:0000313" key="2">
    <source>
        <dbReference type="Proteomes" id="UP000286045"/>
    </source>
</evidence>
<dbReference type="InterPro" id="IPR029033">
    <property type="entry name" value="His_PPase_superfam"/>
</dbReference>
<protein>
    <recommendedName>
        <fullName evidence="3">Phosphoglycerate mutase family protein</fullName>
    </recommendedName>
</protein>
<dbReference type="Proteomes" id="UP000286045">
    <property type="component" value="Unassembled WGS sequence"/>
</dbReference>
<keyword evidence="2" id="KW-1185">Reference proteome</keyword>
<comment type="caution">
    <text evidence="1">The sequence shown here is derived from an EMBL/GenBank/DDBJ whole genome shotgun (WGS) entry which is preliminary data.</text>
</comment>
<name>A0A439CQA3_9PEZI</name>
<feature type="non-terminal residue" evidence="1">
    <location>
        <position position="70"/>
    </location>
</feature>
<dbReference type="Pfam" id="PF00300">
    <property type="entry name" value="His_Phos_1"/>
    <property type="match status" value="1"/>
</dbReference>
<dbReference type="EMBL" id="RYZI01000584">
    <property type="protein sequence ID" value="RWA04348.1"/>
    <property type="molecule type" value="Genomic_DNA"/>
</dbReference>
<dbReference type="GO" id="GO:0005737">
    <property type="term" value="C:cytoplasm"/>
    <property type="evidence" value="ECO:0007669"/>
    <property type="project" value="TreeGrafter"/>
</dbReference>
<evidence type="ECO:0008006" key="3">
    <source>
        <dbReference type="Google" id="ProtNLM"/>
    </source>
</evidence>
<dbReference type="SUPFAM" id="SSF53254">
    <property type="entry name" value="Phosphoglycerate mutase-like"/>
    <property type="match status" value="1"/>
</dbReference>
<dbReference type="Gene3D" id="3.40.50.1240">
    <property type="entry name" value="Phosphoglycerate mutase-like"/>
    <property type="match status" value="1"/>
</dbReference>
<dbReference type="PANTHER" id="PTHR48100">
    <property type="entry name" value="BROAD-SPECIFICITY PHOSPHATASE YOR283W-RELATED"/>
    <property type="match status" value="1"/>
</dbReference>
<accession>A0A439CQA3</accession>
<evidence type="ECO:0000313" key="1">
    <source>
        <dbReference type="EMBL" id="RWA04348.1"/>
    </source>
</evidence>
<proteinExistence type="predicted"/>
<organism evidence="1 2">
    <name type="scientific">Xylaria grammica</name>
    <dbReference type="NCBI Taxonomy" id="363999"/>
    <lineage>
        <taxon>Eukaryota</taxon>
        <taxon>Fungi</taxon>
        <taxon>Dikarya</taxon>
        <taxon>Ascomycota</taxon>
        <taxon>Pezizomycotina</taxon>
        <taxon>Sordariomycetes</taxon>
        <taxon>Xylariomycetidae</taxon>
        <taxon>Xylariales</taxon>
        <taxon>Xylariaceae</taxon>
        <taxon>Xylaria</taxon>
    </lineage>
</organism>
<dbReference type="CDD" id="cd07067">
    <property type="entry name" value="HP_PGM_like"/>
    <property type="match status" value="1"/>
</dbReference>